<feature type="site" description="Essential for prephenate dehydratase activity" evidence="9">
    <location>
        <position position="172"/>
    </location>
</feature>
<dbReference type="PROSITE" id="PS51671">
    <property type="entry name" value="ACT"/>
    <property type="match status" value="1"/>
</dbReference>
<dbReference type="OrthoDB" id="9802281at2"/>
<dbReference type="CDD" id="cd04905">
    <property type="entry name" value="ACT_CM-PDT"/>
    <property type="match status" value="1"/>
</dbReference>
<evidence type="ECO:0000256" key="8">
    <source>
        <dbReference type="ARBA" id="ARBA00047848"/>
    </source>
</evidence>
<keyword evidence="5" id="KW-0057">Aromatic amino acid biosynthesis</keyword>
<evidence type="ECO:0000313" key="13">
    <source>
        <dbReference type="Proteomes" id="UP000000771"/>
    </source>
</evidence>
<evidence type="ECO:0000256" key="3">
    <source>
        <dbReference type="ARBA" id="ARBA00021872"/>
    </source>
</evidence>
<evidence type="ECO:0000256" key="1">
    <source>
        <dbReference type="ARBA" id="ARBA00004741"/>
    </source>
</evidence>
<dbReference type="PANTHER" id="PTHR21022:SF19">
    <property type="entry name" value="PREPHENATE DEHYDRATASE-RELATED"/>
    <property type="match status" value="1"/>
</dbReference>
<evidence type="ECO:0000256" key="7">
    <source>
        <dbReference type="ARBA" id="ARBA00023239"/>
    </source>
</evidence>
<dbReference type="KEGG" id="afo:Afer_1158"/>
<evidence type="ECO:0000259" key="10">
    <source>
        <dbReference type="PROSITE" id="PS51171"/>
    </source>
</evidence>
<dbReference type="RefSeq" id="WP_015798577.1">
    <property type="nucleotide sequence ID" value="NC_013124.1"/>
</dbReference>
<evidence type="ECO:0000259" key="11">
    <source>
        <dbReference type="PROSITE" id="PS51671"/>
    </source>
</evidence>
<dbReference type="Pfam" id="PF01842">
    <property type="entry name" value="ACT"/>
    <property type="match status" value="1"/>
</dbReference>
<proteinExistence type="predicted"/>
<dbReference type="UniPathway" id="UPA00121">
    <property type="reaction ID" value="UER00345"/>
</dbReference>
<keyword evidence="4" id="KW-0028">Amino-acid biosynthesis</keyword>
<reference evidence="12 13" key="1">
    <citation type="journal article" date="2009" name="Stand. Genomic Sci.">
        <title>Complete genome sequence of Acidimicrobium ferrooxidans type strain (ICP).</title>
        <authorList>
            <person name="Clum A."/>
            <person name="Nolan M."/>
            <person name="Lang E."/>
            <person name="Glavina Del Rio T."/>
            <person name="Tice H."/>
            <person name="Copeland A."/>
            <person name="Cheng J.F."/>
            <person name="Lucas S."/>
            <person name="Chen F."/>
            <person name="Bruce D."/>
            <person name="Goodwin L."/>
            <person name="Pitluck S."/>
            <person name="Ivanova N."/>
            <person name="Mavrommatis K."/>
            <person name="Mikhailova N."/>
            <person name="Pati A."/>
            <person name="Chen A."/>
            <person name="Palaniappan K."/>
            <person name="Goker M."/>
            <person name="Spring S."/>
            <person name="Land M."/>
            <person name="Hauser L."/>
            <person name="Chang Y.J."/>
            <person name="Jeffries C.C."/>
            <person name="Chain P."/>
            <person name="Bristow J."/>
            <person name="Eisen J.A."/>
            <person name="Markowitz V."/>
            <person name="Hugenholtz P."/>
            <person name="Kyrpides N.C."/>
            <person name="Klenk H.P."/>
            <person name="Lapidus A."/>
        </authorList>
    </citation>
    <scope>NUCLEOTIDE SEQUENCE [LARGE SCALE GENOMIC DNA]</scope>
    <source>
        <strain evidence="13">DSM 10331 / JCM 15462 / NBRC 103882 / ICP</strain>
    </source>
</reference>
<accession>C7LZD3</accession>
<dbReference type="InterPro" id="IPR001086">
    <property type="entry name" value="Preph_deHydtase"/>
</dbReference>
<sequence length="291" mass="30044">MGPGRMVAFAEPLGSSSHRSLGLFGLADADPLPMISLDEVVSTVEATPGLLGVVPVETVLEGELAATLDRLVDARVLVVGEAVLAEPIWAFGADAGASAHVVISHPAILALAAGWIAATGAEVREALSTRHACQEVALAGPGLVALAPPEVGYQAELIALEDSVTSIPEVRTRYVLIGHELPAPTGDDRSRLVVVPRADVVGVLAEITSVLAAAGVNLTSIVSRPLGLGDEHYFLIGTRGHAADPGLEHALGELARLGHRVRLLGSYPRWQGPEVVVPRPTPPSDGLAHDG</sequence>
<dbReference type="EMBL" id="CP001631">
    <property type="protein sequence ID" value="ACU54091.1"/>
    <property type="molecule type" value="Genomic_DNA"/>
</dbReference>
<dbReference type="GO" id="GO:0005737">
    <property type="term" value="C:cytoplasm"/>
    <property type="evidence" value="ECO:0007669"/>
    <property type="project" value="TreeGrafter"/>
</dbReference>
<dbReference type="InterPro" id="IPR008242">
    <property type="entry name" value="Chor_mutase/pphenate_deHydtase"/>
</dbReference>
<dbReference type="InterPro" id="IPR045865">
    <property type="entry name" value="ACT-like_dom_sf"/>
</dbReference>
<dbReference type="STRING" id="525909.Afer_1158"/>
<comment type="catalytic activity">
    <reaction evidence="8">
        <text>prephenate + H(+) = 3-phenylpyruvate + CO2 + H2O</text>
        <dbReference type="Rhea" id="RHEA:21648"/>
        <dbReference type="ChEBI" id="CHEBI:15377"/>
        <dbReference type="ChEBI" id="CHEBI:15378"/>
        <dbReference type="ChEBI" id="CHEBI:16526"/>
        <dbReference type="ChEBI" id="CHEBI:18005"/>
        <dbReference type="ChEBI" id="CHEBI:29934"/>
        <dbReference type="EC" id="4.2.1.51"/>
    </reaction>
</comment>
<dbReference type="PROSITE" id="PS51171">
    <property type="entry name" value="PREPHENATE_DEHYDR_3"/>
    <property type="match status" value="1"/>
</dbReference>
<dbReference type="SUPFAM" id="SSF53850">
    <property type="entry name" value="Periplasmic binding protein-like II"/>
    <property type="match status" value="1"/>
</dbReference>
<dbReference type="InterPro" id="IPR002912">
    <property type="entry name" value="ACT_dom"/>
</dbReference>
<evidence type="ECO:0000313" key="12">
    <source>
        <dbReference type="EMBL" id="ACU54091.1"/>
    </source>
</evidence>
<evidence type="ECO:0000256" key="9">
    <source>
        <dbReference type="PIRSR" id="PIRSR001500-2"/>
    </source>
</evidence>
<comment type="pathway">
    <text evidence="1">Amino-acid biosynthesis; L-phenylalanine biosynthesis; phenylpyruvate from prephenate: step 1/1.</text>
</comment>
<dbReference type="Pfam" id="PF00800">
    <property type="entry name" value="PDT"/>
    <property type="match status" value="1"/>
</dbReference>
<dbReference type="GO" id="GO:0009094">
    <property type="term" value="P:L-phenylalanine biosynthetic process"/>
    <property type="evidence" value="ECO:0007669"/>
    <property type="project" value="UniProtKB-UniPathway"/>
</dbReference>
<dbReference type="Gene3D" id="3.30.70.260">
    <property type="match status" value="1"/>
</dbReference>
<evidence type="ECO:0000256" key="4">
    <source>
        <dbReference type="ARBA" id="ARBA00022605"/>
    </source>
</evidence>
<keyword evidence="6" id="KW-0584">Phenylalanine biosynthesis</keyword>
<dbReference type="Gene3D" id="3.40.190.10">
    <property type="entry name" value="Periplasmic binding protein-like II"/>
    <property type="match status" value="2"/>
</dbReference>
<keyword evidence="13" id="KW-1185">Reference proteome</keyword>
<dbReference type="PANTHER" id="PTHR21022">
    <property type="entry name" value="PREPHENATE DEHYDRATASE P PROTEIN"/>
    <property type="match status" value="1"/>
</dbReference>
<organism evidence="12 13">
    <name type="scientific">Acidimicrobium ferrooxidans (strain DSM 10331 / JCM 15462 / NBRC 103882 / ICP)</name>
    <dbReference type="NCBI Taxonomy" id="525909"/>
    <lineage>
        <taxon>Bacteria</taxon>
        <taxon>Bacillati</taxon>
        <taxon>Actinomycetota</taxon>
        <taxon>Acidimicrobiia</taxon>
        <taxon>Acidimicrobiales</taxon>
        <taxon>Acidimicrobiaceae</taxon>
        <taxon>Acidimicrobium</taxon>
    </lineage>
</organism>
<dbReference type="HOGENOM" id="CLU_955202_0_0_11"/>
<dbReference type="PIRSF" id="PIRSF001500">
    <property type="entry name" value="Chor_mut_pdt_Ppr"/>
    <property type="match status" value="1"/>
</dbReference>
<dbReference type="AlphaFoldDB" id="C7LZD3"/>
<evidence type="ECO:0000256" key="6">
    <source>
        <dbReference type="ARBA" id="ARBA00023222"/>
    </source>
</evidence>
<feature type="domain" description="ACT" evidence="11">
    <location>
        <begin position="192"/>
        <end position="268"/>
    </location>
</feature>
<gene>
    <name evidence="12" type="ordered locus">Afer_1158</name>
</gene>
<keyword evidence="7" id="KW-0456">Lyase</keyword>
<dbReference type="eggNOG" id="COG0077">
    <property type="taxonomic scope" value="Bacteria"/>
</dbReference>
<dbReference type="EC" id="4.2.1.51" evidence="2"/>
<evidence type="ECO:0000256" key="5">
    <source>
        <dbReference type="ARBA" id="ARBA00023141"/>
    </source>
</evidence>
<feature type="domain" description="Prephenate dehydratase" evidence="10">
    <location>
        <begin position="6"/>
        <end position="179"/>
    </location>
</feature>
<dbReference type="GO" id="GO:0004664">
    <property type="term" value="F:prephenate dehydratase activity"/>
    <property type="evidence" value="ECO:0007669"/>
    <property type="project" value="UniProtKB-EC"/>
</dbReference>
<evidence type="ECO:0000256" key="2">
    <source>
        <dbReference type="ARBA" id="ARBA00013147"/>
    </source>
</evidence>
<dbReference type="SUPFAM" id="SSF55021">
    <property type="entry name" value="ACT-like"/>
    <property type="match status" value="1"/>
</dbReference>
<protein>
    <recommendedName>
        <fullName evidence="3">Prephenate dehydratase</fullName>
        <ecNumber evidence="2">4.2.1.51</ecNumber>
    </recommendedName>
</protein>
<name>C7LZD3_ACIFD</name>
<dbReference type="Proteomes" id="UP000000771">
    <property type="component" value="Chromosome"/>
</dbReference>